<sequence length="112" mass="13167">MKKQVGSTRNSINQYFKCERKRKASGARQRRTIPDEYAFKREKIRVAHKERVAGGSSSKEKGFRESVEGQLSGISKVLKEFAIKMKKNKKKKKQRDQRRGRLNSNDRKYHKP</sequence>
<evidence type="ECO:0000313" key="3">
    <source>
        <dbReference type="Proteomes" id="UP001372834"/>
    </source>
</evidence>
<name>A0AAN8P399_POLSC</name>
<feature type="compositionally biased region" description="Basic residues" evidence="1">
    <location>
        <begin position="84"/>
        <end position="101"/>
    </location>
</feature>
<gene>
    <name evidence="2" type="ORF">RUM43_012170</name>
</gene>
<reference evidence="2 3" key="1">
    <citation type="submission" date="2023-10" db="EMBL/GenBank/DDBJ databases">
        <title>Genomes of two closely related lineages of the louse Polyplax serrata with different host specificities.</title>
        <authorList>
            <person name="Martinu J."/>
            <person name="Tarabai H."/>
            <person name="Stefka J."/>
            <person name="Hypsa V."/>
        </authorList>
    </citation>
    <scope>NUCLEOTIDE SEQUENCE [LARGE SCALE GENOMIC DNA]</scope>
    <source>
        <strain evidence="2">HR10_N</strain>
    </source>
</reference>
<accession>A0AAN8P399</accession>
<dbReference type="EMBL" id="JAWJWE010000040">
    <property type="protein sequence ID" value="KAK6619413.1"/>
    <property type="molecule type" value="Genomic_DNA"/>
</dbReference>
<dbReference type="AlphaFoldDB" id="A0AAN8P399"/>
<evidence type="ECO:0000313" key="2">
    <source>
        <dbReference type="EMBL" id="KAK6619413.1"/>
    </source>
</evidence>
<dbReference type="Proteomes" id="UP001372834">
    <property type="component" value="Unassembled WGS sequence"/>
</dbReference>
<comment type="caution">
    <text evidence="2">The sequence shown here is derived from an EMBL/GenBank/DDBJ whole genome shotgun (WGS) entry which is preliminary data.</text>
</comment>
<evidence type="ECO:0000256" key="1">
    <source>
        <dbReference type="SAM" id="MobiDB-lite"/>
    </source>
</evidence>
<feature type="region of interest" description="Disordered" evidence="1">
    <location>
        <begin position="83"/>
        <end position="112"/>
    </location>
</feature>
<proteinExistence type="predicted"/>
<organism evidence="2 3">
    <name type="scientific">Polyplax serrata</name>
    <name type="common">Common mouse louse</name>
    <dbReference type="NCBI Taxonomy" id="468196"/>
    <lineage>
        <taxon>Eukaryota</taxon>
        <taxon>Metazoa</taxon>
        <taxon>Ecdysozoa</taxon>
        <taxon>Arthropoda</taxon>
        <taxon>Hexapoda</taxon>
        <taxon>Insecta</taxon>
        <taxon>Pterygota</taxon>
        <taxon>Neoptera</taxon>
        <taxon>Paraneoptera</taxon>
        <taxon>Psocodea</taxon>
        <taxon>Troctomorpha</taxon>
        <taxon>Phthiraptera</taxon>
        <taxon>Anoplura</taxon>
        <taxon>Polyplacidae</taxon>
        <taxon>Polyplax</taxon>
    </lineage>
</organism>
<protein>
    <submittedName>
        <fullName evidence="2">Uncharacterized protein</fullName>
    </submittedName>
</protein>